<name>A0ABP7IAG8_9ACTN</name>
<proteinExistence type="predicted"/>
<keyword evidence="1" id="KW-0732">Signal</keyword>
<protein>
    <submittedName>
        <fullName evidence="2">Uncharacterized protein</fullName>
    </submittedName>
</protein>
<reference evidence="3" key="1">
    <citation type="journal article" date="2019" name="Int. J. Syst. Evol. Microbiol.">
        <title>The Global Catalogue of Microorganisms (GCM) 10K type strain sequencing project: providing services to taxonomists for standard genome sequencing and annotation.</title>
        <authorList>
            <consortium name="The Broad Institute Genomics Platform"/>
            <consortium name="The Broad Institute Genome Sequencing Center for Infectious Disease"/>
            <person name="Wu L."/>
            <person name="Ma J."/>
        </authorList>
    </citation>
    <scope>NUCLEOTIDE SEQUENCE [LARGE SCALE GENOMIC DNA]</scope>
    <source>
        <strain evidence="3">JCM 16908</strain>
    </source>
</reference>
<dbReference type="RefSeq" id="WP_344941323.1">
    <property type="nucleotide sequence ID" value="NZ_BAAAZR010000008.1"/>
</dbReference>
<keyword evidence="3" id="KW-1185">Reference proteome</keyword>
<dbReference type="Proteomes" id="UP001500888">
    <property type="component" value="Unassembled WGS sequence"/>
</dbReference>
<sequence>MLKKVLATGSLVVLSLAVPAALSSQAASARAINPEAASISQGHPCPLLPYGQYNNRCYIVYPGHHGHHGYPYGHHHWNHGHHHWNHHGYHPYGHHHGHHHGGYGPR</sequence>
<dbReference type="EMBL" id="BAAAZR010000008">
    <property type="protein sequence ID" value="GAA3813533.1"/>
    <property type="molecule type" value="Genomic_DNA"/>
</dbReference>
<feature type="signal peptide" evidence="1">
    <location>
        <begin position="1"/>
        <end position="26"/>
    </location>
</feature>
<evidence type="ECO:0000256" key="1">
    <source>
        <dbReference type="SAM" id="SignalP"/>
    </source>
</evidence>
<evidence type="ECO:0000313" key="3">
    <source>
        <dbReference type="Proteomes" id="UP001500888"/>
    </source>
</evidence>
<feature type="chain" id="PRO_5046457527" evidence="1">
    <location>
        <begin position="27"/>
        <end position="106"/>
    </location>
</feature>
<evidence type="ECO:0000313" key="2">
    <source>
        <dbReference type="EMBL" id="GAA3813533.1"/>
    </source>
</evidence>
<gene>
    <name evidence="2" type="ORF">GCM10022226_37830</name>
</gene>
<accession>A0ABP7IAG8</accession>
<organism evidence="2 3">
    <name type="scientific">Sphaerisporangium flaviroseum</name>
    <dbReference type="NCBI Taxonomy" id="509199"/>
    <lineage>
        <taxon>Bacteria</taxon>
        <taxon>Bacillati</taxon>
        <taxon>Actinomycetota</taxon>
        <taxon>Actinomycetes</taxon>
        <taxon>Streptosporangiales</taxon>
        <taxon>Streptosporangiaceae</taxon>
        <taxon>Sphaerisporangium</taxon>
    </lineage>
</organism>
<comment type="caution">
    <text evidence="2">The sequence shown here is derived from an EMBL/GenBank/DDBJ whole genome shotgun (WGS) entry which is preliminary data.</text>
</comment>